<gene>
    <name evidence="1" type="ORF">NQ176_g6277</name>
</gene>
<proteinExistence type="predicted"/>
<sequence length="114" mass="12470">MHYTIQDNAQHNPELFITVRAQETPTTSSSIFALMDGKSTNWNIDAALTALKPIMKMISLRRTMTTELRLADGSPCTVCHFEGPPVLQVPMASMAMTVLGPPGSPMPSTHRILC</sequence>
<comment type="caution">
    <text evidence="1">The sequence shown here is derived from an EMBL/GenBank/DDBJ whole genome shotgun (WGS) entry which is preliminary data.</text>
</comment>
<protein>
    <submittedName>
        <fullName evidence="1">Uncharacterized protein</fullName>
    </submittedName>
</protein>
<evidence type="ECO:0000313" key="2">
    <source>
        <dbReference type="Proteomes" id="UP001143910"/>
    </source>
</evidence>
<dbReference type="EMBL" id="JANJQO010000887">
    <property type="protein sequence ID" value="KAJ2974004.1"/>
    <property type="molecule type" value="Genomic_DNA"/>
</dbReference>
<accession>A0ACC1N6E9</accession>
<reference evidence="1" key="1">
    <citation type="submission" date="2022-08" db="EMBL/GenBank/DDBJ databases">
        <title>Genome Sequence of Lecanicillium fungicola.</title>
        <authorList>
            <person name="Buettner E."/>
        </authorList>
    </citation>
    <scope>NUCLEOTIDE SEQUENCE</scope>
    <source>
        <strain evidence="1">Babe33</strain>
    </source>
</reference>
<organism evidence="1 2">
    <name type="scientific">Zarea fungicola</name>
    <dbReference type="NCBI Taxonomy" id="93591"/>
    <lineage>
        <taxon>Eukaryota</taxon>
        <taxon>Fungi</taxon>
        <taxon>Dikarya</taxon>
        <taxon>Ascomycota</taxon>
        <taxon>Pezizomycotina</taxon>
        <taxon>Sordariomycetes</taxon>
        <taxon>Hypocreomycetidae</taxon>
        <taxon>Hypocreales</taxon>
        <taxon>Cordycipitaceae</taxon>
        <taxon>Zarea</taxon>
    </lineage>
</organism>
<evidence type="ECO:0000313" key="1">
    <source>
        <dbReference type="EMBL" id="KAJ2974004.1"/>
    </source>
</evidence>
<name>A0ACC1N6E9_9HYPO</name>
<keyword evidence="2" id="KW-1185">Reference proteome</keyword>
<dbReference type="Proteomes" id="UP001143910">
    <property type="component" value="Unassembled WGS sequence"/>
</dbReference>